<dbReference type="Proteomes" id="UP000697710">
    <property type="component" value="Unassembled WGS sequence"/>
</dbReference>
<dbReference type="EMBL" id="JAGQHR010000677">
    <property type="protein sequence ID" value="MCA9729394.1"/>
    <property type="molecule type" value="Genomic_DNA"/>
</dbReference>
<accession>A0A956M1D4</accession>
<evidence type="ECO:0000313" key="4">
    <source>
        <dbReference type="EMBL" id="MCA9729394.1"/>
    </source>
</evidence>
<evidence type="ECO:0000313" key="5">
    <source>
        <dbReference type="Proteomes" id="UP000697710"/>
    </source>
</evidence>
<dbReference type="Gene3D" id="3.30.830.10">
    <property type="entry name" value="Metalloenzyme, LuxS/M16 peptidase-like"/>
    <property type="match status" value="2"/>
</dbReference>
<sequence>LTRLSWVGPDPRSPEFLAFRGRFHLLCEGADAPLGGALRRAWPDAIQSVDASLTEYPGFTIQALELALTKDARLGDLLPRIRTGIAEARTVDPNARPARFEAWKRQTETDEIFLREKPHYYGIFRGEALAARGLEAIANELPALRLLTLTDVDAATPPLAGDPVRGSVLLPASVETDAADAPSDGAAAPPAGDHAWERYVLSNGIPVLARSGPESEVLAVHLFVRGRSHREPTGEAGIAELLHTMLGTSTRNRSAEALGLALANIGAELKTADSPFVPYDDFYSVPEFSYVRFQTLDRYAPQALPLLAEIVTQPSLTPAEFDNARAALVRRAQQRTRSSRSVLDARLEQVLEPDRPVDVFGTRESLESIDLGALQAFAAEYLDPRGFLIAVASGLPPAQLREQLESAFGLLPATAATAGSWAEPLFDRSGRTIGSAEDGSSYAQVTERISEVTSASWTDLSGSAPLSGVPLLLDEVGSEQSQVALVHVVRVDPEDRPVLTVANRILSDRIAFQVREREGLAYSIGSSWSPAGPDVWIWTARAGTRPENVGTVVDRFWSAPGLVLDTRPDAKEIRKSAASLRGRGLMRRITRLNAAYAAGLALLQGEDPDGLEQREQALEAVDTDAIVRVVTQLEKSPAIVVVAR</sequence>
<evidence type="ECO:0000259" key="3">
    <source>
        <dbReference type="Pfam" id="PF05193"/>
    </source>
</evidence>
<gene>
    <name evidence="4" type="ORF">KC729_17030</name>
</gene>
<reference evidence="4" key="1">
    <citation type="submission" date="2020-04" db="EMBL/GenBank/DDBJ databases">
        <authorList>
            <person name="Zhang T."/>
        </authorList>
    </citation>
    <scope>NUCLEOTIDE SEQUENCE</scope>
    <source>
        <strain evidence="4">HKST-UBA01</strain>
    </source>
</reference>
<proteinExistence type="inferred from homology"/>
<dbReference type="SUPFAM" id="SSF63411">
    <property type="entry name" value="LuxS/MPP-like metallohydrolase"/>
    <property type="match status" value="2"/>
</dbReference>
<dbReference type="GO" id="GO:0046872">
    <property type="term" value="F:metal ion binding"/>
    <property type="evidence" value="ECO:0007669"/>
    <property type="project" value="InterPro"/>
</dbReference>
<dbReference type="Pfam" id="PF00675">
    <property type="entry name" value="Peptidase_M16"/>
    <property type="match status" value="1"/>
</dbReference>
<organism evidence="4 5">
    <name type="scientific">Eiseniibacteriota bacterium</name>
    <dbReference type="NCBI Taxonomy" id="2212470"/>
    <lineage>
        <taxon>Bacteria</taxon>
        <taxon>Candidatus Eiseniibacteriota</taxon>
    </lineage>
</organism>
<feature type="non-terminal residue" evidence="4">
    <location>
        <position position="1"/>
    </location>
</feature>
<dbReference type="Pfam" id="PF05193">
    <property type="entry name" value="Peptidase_M16_C"/>
    <property type="match status" value="1"/>
</dbReference>
<evidence type="ECO:0000256" key="1">
    <source>
        <dbReference type="ARBA" id="ARBA00007261"/>
    </source>
</evidence>
<dbReference type="AlphaFoldDB" id="A0A956M1D4"/>
<evidence type="ECO:0000259" key="2">
    <source>
        <dbReference type="Pfam" id="PF00675"/>
    </source>
</evidence>
<protein>
    <submittedName>
        <fullName evidence="4">Insulinase family protein</fullName>
    </submittedName>
</protein>
<reference evidence="4" key="2">
    <citation type="journal article" date="2021" name="Microbiome">
        <title>Successional dynamics and alternative stable states in a saline activated sludge microbial community over 9 years.</title>
        <authorList>
            <person name="Wang Y."/>
            <person name="Ye J."/>
            <person name="Ju F."/>
            <person name="Liu L."/>
            <person name="Boyd J.A."/>
            <person name="Deng Y."/>
            <person name="Parks D.H."/>
            <person name="Jiang X."/>
            <person name="Yin X."/>
            <person name="Woodcroft B.J."/>
            <person name="Tyson G.W."/>
            <person name="Hugenholtz P."/>
            <person name="Polz M.F."/>
            <person name="Zhang T."/>
        </authorList>
    </citation>
    <scope>NUCLEOTIDE SEQUENCE</scope>
    <source>
        <strain evidence="4">HKST-UBA01</strain>
    </source>
</reference>
<dbReference type="InterPro" id="IPR050361">
    <property type="entry name" value="MPP/UQCRC_Complex"/>
</dbReference>
<feature type="domain" description="Peptidase M16 C-terminal" evidence="3">
    <location>
        <begin position="369"/>
        <end position="576"/>
    </location>
</feature>
<name>A0A956M1D4_UNCEI</name>
<dbReference type="InterPro" id="IPR011249">
    <property type="entry name" value="Metalloenz_LuxS/M16"/>
</dbReference>
<dbReference type="PANTHER" id="PTHR11851">
    <property type="entry name" value="METALLOPROTEASE"/>
    <property type="match status" value="1"/>
</dbReference>
<dbReference type="InterPro" id="IPR007863">
    <property type="entry name" value="Peptidase_M16_C"/>
</dbReference>
<comment type="similarity">
    <text evidence="1">Belongs to the peptidase M16 family.</text>
</comment>
<dbReference type="InterPro" id="IPR011765">
    <property type="entry name" value="Pept_M16_N"/>
</dbReference>
<feature type="domain" description="Peptidase M16 N-terminal" evidence="2">
    <location>
        <begin position="207"/>
        <end position="348"/>
    </location>
</feature>
<comment type="caution">
    <text evidence="4">The sequence shown here is derived from an EMBL/GenBank/DDBJ whole genome shotgun (WGS) entry which is preliminary data.</text>
</comment>
<dbReference type="PANTHER" id="PTHR11851:SF49">
    <property type="entry name" value="MITOCHONDRIAL-PROCESSING PEPTIDASE SUBUNIT ALPHA"/>
    <property type="match status" value="1"/>
</dbReference>